<reference evidence="1 2" key="1">
    <citation type="journal article" date="2022" name="bioRxiv">
        <title>Genomics of Preaxostyla Flagellates Illuminates Evolutionary Transitions and the Path Towards Mitochondrial Loss.</title>
        <authorList>
            <person name="Novak L.V.F."/>
            <person name="Treitli S.C."/>
            <person name="Pyrih J."/>
            <person name="Halakuc P."/>
            <person name="Pipaliya S.V."/>
            <person name="Vacek V."/>
            <person name="Brzon O."/>
            <person name="Soukal P."/>
            <person name="Eme L."/>
            <person name="Dacks J.B."/>
            <person name="Karnkowska A."/>
            <person name="Elias M."/>
            <person name="Hampl V."/>
        </authorList>
    </citation>
    <scope>NUCLEOTIDE SEQUENCE [LARGE SCALE GENOMIC DNA]</scope>
    <source>
        <strain evidence="1">NAU3</strain>
        <tissue evidence="1">Gut</tissue>
    </source>
</reference>
<accession>A0ABQ9XFF5</accession>
<gene>
    <name evidence="1" type="ORF">BLNAU_13817</name>
</gene>
<keyword evidence="2" id="KW-1185">Reference proteome</keyword>
<comment type="caution">
    <text evidence="1">The sequence shown here is derived from an EMBL/GenBank/DDBJ whole genome shotgun (WGS) entry which is preliminary data.</text>
</comment>
<proteinExistence type="predicted"/>
<organism evidence="1 2">
    <name type="scientific">Blattamonas nauphoetae</name>
    <dbReference type="NCBI Taxonomy" id="2049346"/>
    <lineage>
        <taxon>Eukaryota</taxon>
        <taxon>Metamonada</taxon>
        <taxon>Preaxostyla</taxon>
        <taxon>Oxymonadida</taxon>
        <taxon>Blattamonas</taxon>
    </lineage>
</organism>
<protein>
    <submittedName>
        <fullName evidence="1">Uncharacterized protein</fullName>
    </submittedName>
</protein>
<evidence type="ECO:0000313" key="1">
    <source>
        <dbReference type="EMBL" id="KAK2951201.1"/>
    </source>
</evidence>
<sequence length="300" mass="32146">MGDDQEKPEHSGPLAYFLFPHTDGDVTVDSSFFDHAYCGREKLPCSSLSHGWSQLKDSSAVVLSDATSLYTTTLSTSLTTAQTWQELKSNIHVFLIAVNDSGSFIVSAGTSLSLSMLDFSWVDMSSSSSSFISLASTASLSVTSCSFTEFSSSASGSVLSGSVGEDCFVEFESTRFKSCSSTNEKGSGVLDIALLSETSSFLLSSSSSFDYCVSTGITAQILLLSHPTLSTSVIENSIQSFWYQTDWSATEYVGKEGSFLPLVPLYLYFTAMESTGYLDPEWSDMSVAGAPISESGYRGP</sequence>
<dbReference type="EMBL" id="JARBJD010000122">
    <property type="protein sequence ID" value="KAK2951201.1"/>
    <property type="molecule type" value="Genomic_DNA"/>
</dbReference>
<dbReference type="Proteomes" id="UP001281761">
    <property type="component" value="Unassembled WGS sequence"/>
</dbReference>
<evidence type="ECO:0000313" key="2">
    <source>
        <dbReference type="Proteomes" id="UP001281761"/>
    </source>
</evidence>
<name>A0ABQ9XFF5_9EUKA</name>